<dbReference type="PANTHER" id="PTHR43213:SF10">
    <property type="entry name" value="7-METHYL-GTP PYROPHOSPHATASE"/>
    <property type="match status" value="1"/>
</dbReference>
<dbReference type="RefSeq" id="WP_114613161.1">
    <property type="nucleotide sequence ID" value="NZ_QFWX01000004.1"/>
</dbReference>
<dbReference type="GO" id="GO:0047429">
    <property type="term" value="F:nucleoside triphosphate diphosphatase activity"/>
    <property type="evidence" value="ECO:0007669"/>
    <property type="project" value="InterPro"/>
</dbReference>
<dbReference type="InterPro" id="IPR029001">
    <property type="entry name" value="ITPase-like_fam"/>
</dbReference>
<dbReference type="Proteomes" id="UP000253987">
    <property type="component" value="Unassembled WGS sequence"/>
</dbReference>
<proteinExistence type="inferred from homology"/>
<evidence type="ECO:0000256" key="7">
    <source>
        <dbReference type="ARBA" id="ARBA00060749"/>
    </source>
</evidence>
<dbReference type="Gene3D" id="3.90.950.10">
    <property type="match status" value="1"/>
</dbReference>
<gene>
    <name evidence="10" type="ORF">DIT71_10505</name>
</gene>
<dbReference type="HAMAP" id="MF_00528">
    <property type="entry name" value="Maf"/>
    <property type="match status" value="1"/>
</dbReference>
<evidence type="ECO:0000256" key="2">
    <source>
        <dbReference type="ARBA" id="ARBA00022490"/>
    </source>
</evidence>
<comment type="caution">
    <text evidence="9">Lacks conserved residue(s) required for the propagation of feature annotation.</text>
</comment>
<dbReference type="GO" id="GO:0005737">
    <property type="term" value="C:cytoplasm"/>
    <property type="evidence" value="ECO:0007669"/>
    <property type="project" value="UniProtKB-SubCell"/>
</dbReference>
<accession>A0A2V3ZK63</accession>
<feature type="site" description="Important for substrate specificity" evidence="9">
    <location>
        <position position="72"/>
    </location>
</feature>
<evidence type="ECO:0000256" key="4">
    <source>
        <dbReference type="ARBA" id="ARBA00023080"/>
    </source>
</evidence>
<keyword evidence="4 9" id="KW-0546">Nucleotide metabolism</keyword>
<evidence type="ECO:0000256" key="9">
    <source>
        <dbReference type="HAMAP-Rule" id="MF_00528"/>
    </source>
</evidence>
<dbReference type="PIRSF" id="PIRSF006305">
    <property type="entry name" value="Maf"/>
    <property type="match status" value="1"/>
</dbReference>
<evidence type="ECO:0000313" key="10">
    <source>
        <dbReference type="EMBL" id="PXX90939.1"/>
    </source>
</evidence>
<dbReference type="CDD" id="cd00555">
    <property type="entry name" value="Maf"/>
    <property type="match status" value="1"/>
</dbReference>
<reference evidence="11" key="1">
    <citation type="submission" date="2018-05" db="EMBL/GenBank/DDBJ databases">
        <authorList>
            <person name="Lu D."/>
        </authorList>
    </citation>
    <scope>NUCLEOTIDE SEQUENCE [LARGE SCALE GENOMIC DNA]</scope>
    <source>
        <strain evidence="11">F01</strain>
    </source>
</reference>
<evidence type="ECO:0000256" key="5">
    <source>
        <dbReference type="ARBA" id="ARBA00050213"/>
    </source>
</evidence>
<comment type="similarity">
    <text evidence="7 9">Belongs to the Maf family. YceF subfamily.</text>
</comment>
<comment type="caution">
    <text evidence="10">The sequence shown here is derived from an EMBL/GenBank/DDBJ whole genome shotgun (WGS) entry which is preliminary data.</text>
</comment>
<feature type="site" description="Important for substrate specificity" evidence="9">
    <location>
        <position position="157"/>
    </location>
</feature>
<comment type="cofactor">
    <cofactor evidence="9">
        <name>a divalent metal cation</name>
        <dbReference type="ChEBI" id="CHEBI:60240"/>
    </cofactor>
</comment>
<keyword evidence="11" id="KW-1185">Reference proteome</keyword>
<dbReference type="InterPro" id="IPR003697">
    <property type="entry name" value="Maf-like"/>
</dbReference>
<comment type="subcellular location">
    <subcellularLocation>
        <location evidence="1 9">Cytoplasm</location>
    </subcellularLocation>
</comment>
<dbReference type="AlphaFoldDB" id="A0A2V3ZK63"/>
<evidence type="ECO:0000313" key="11">
    <source>
        <dbReference type="Proteomes" id="UP000253987"/>
    </source>
</evidence>
<evidence type="ECO:0000256" key="8">
    <source>
        <dbReference type="ARBA" id="ARBA00068163"/>
    </source>
</evidence>
<dbReference type="PANTHER" id="PTHR43213">
    <property type="entry name" value="BIFUNCTIONAL DTTP/UTP PYROPHOSPHATASE/METHYLTRANSFERASE PROTEIN-RELATED"/>
    <property type="match status" value="1"/>
</dbReference>
<dbReference type="OrthoDB" id="9813694at2"/>
<dbReference type="GO" id="GO:0009117">
    <property type="term" value="P:nucleotide metabolic process"/>
    <property type="evidence" value="ECO:0007669"/>
    <property type="project" value="UniProtKB-KW"/>
</dbReference>
<dbReference type="EC" id="3.6.1.-" evidence="9"/>
<keyword evidence="3 9" id="KW-0378">Hydrolase</keyword>
<feature type="active site" description="Proton acceptor" evidence="9">
    <location>
        <position position="71"/>
    </location>
</feature>
<evidence type="ECO:0000256" key="6">
    <source>
        <dbReference type="ARBA" id="ARBA00053369"/>
    </source>
</evidence>
<dbReference type="Pfam" id="PF02545">
    <property type="entry name" value="Maf"/>
    <property type="match status" value="1"/>
</dbReference>
<protein>
    <recommendedName>
        <fullName evidence="8 9">7-methyl-GTP pyrophosphatase</fullName>
        <shortName evidence="9">m(7)GTP pyrophosphatase</shortName>
        <ecNumber evidence="9">3.6.1.-</ecNumber>
    </recommendedName>
</protein>
<keyword evidence="2 9" id="KW-0963">Cytoplasm</keyword>
<name>A0A2V3ZK63_9GAMM</name>
<dbReference type="SUPFAM" id="SSF52972">
    <property type="entry name" value="ITPase-like"/>
    <property type="match status" value="1"/>
</dbReference>
<reference evidence="10 11" key="2">
    <citation type="submission" date="2018-06" db="EMBL/GenBank/DDBJ databases">
        <title>Marinobactersediminissp. nov, a moderately halophilic bacterium isolated from marine solar saltern.</title>
        <authorList>
            <person name="Zhang Y."/>
        </authorList>
    </citation>
    <scope>NUCLEOTIDE SEQUENCE [LARGE SCALE GENOMIC DNA]</scope>
    <source>
        <strain evidence="10 11">F01</strain>
    </source>
</reference>
<dbReference type="EMBL" id="QFWX01000004">
    <property type="protein sequence ID" value="PXX90939.1"/>
    <property type="molecule type" value="Genomic_DNA"/>
</dbReference>
<dbReference type="FunFam" id="3.90.950.10:FF:000005">
    <property type="entry name" value="7-methyl-GTP pyrophosphatase"/>
    <property type="match status" value="1"/>
</dbReference>
<evidence type="ECO:0000256" key="3">
    <source>
        <dbReference type="ARBA" id="ARBA00022801"/>
    </source>
</evidence>
<feature type="site" description="Important for substrate specificity" evidence="9">
    <location>
        <position position="14"/>
    </location>
</feature>
<comment type="catalytic activity">
    <reaction evidence="5 9">
        <text>N(7)-methyl-GTP + H2O = N(7)-methyl-GMP + diphosphate + H(+)</text>
        <dbReference type="Rhea" id="RHEA:58744"/>
        <dbReference type="ChEBI" id="CHEBI:15377"/>
        <dbReference type="ChEBI" id="CHEBI:15378"/>
        <dbReference type="ChEBI" id="CHEBI:33019"/>
        <dbReference type="ChEBI" id="CHEBI:58285"/>
        <dbReference type="ChEBI" id="CHEBI:87133"/>
    </reaction>
</comment>
<dbReference type="NCBIfam" id="TIGR00172">
    <property type="entry name" value="maf"/>
    <property type="match status" value="1"/>
</dbReference>
<comment type="function">
    <text evidence="6 9">Nucleoside triphosphate pyrophosphatase that hydrolyzes 7-methyl-GTP (m(7)GTP). May have a dual role in cell division arrest and in preventing the incorporation of modified nucleotides into cellular nucleic acids.</text>
</comment>
<sequence>MDPRPVLLASSSPYRRQLLARLGLTFEAASPEIDESPFNHETAEQLATRLARSKAEALANEWPCHWIIGSDQVACLEDKTLLNKPGDHQRAVQQLARSSGQRVSFMTGLALLDADSGNIQTHCEYFHAHFRQLSLPEIENYLQAERPYDCAGSFKMEGLGIALFSRLEGRDPNSLVGLPLIALTDMLRNWGLNPLLQPLDASAKLEP</sequence>
<organism evidence="10 11">
    <name type="scientific">Marinobacter vulgaris</name>
    <dbReference type="NCBI Taxonomy" id="1928331"/>
    <lineage>
        <taxon>Bacteria</taxon>
        <taxon>Pseudomonadati</taxon>
        <taxon>Pseudomonadota</taxon>
        <taxon>Gammaproteobacteria</taxon>
        <taxon>Pseudomonadales</taxon>
        <taxon>Marinobacteraceae</taxon>
        <taxon>Marinobacter</taxon>
    </lineage>
</organism>
<evidence type="ECO:0000256" key="1">
    <source>
        <dbReference type="ARBA" id="ARBA00004496"/>
    </source>
</evidence>